<sequence length="86" mass="9629">MDGSPILLNDLVWDLLLGTGKVVAINADGSFDVEFGTRQATYQAGGMLAGVKRLYWANPIQFVPPKQETKKWQIIKNVIELLKREL</sequence>
<organism evidence="1 2">
    <name type="scientific">Pelistega indica</name>
    <dbReference type="NCBI Taxonomy" id="1414851"/>
    <lineage>
        <taxon>Bacteria</taxon>
        <taxon>Pseudomonadati</taxon>
        <taxon>Pseudomonadota</taxon>
        <taxon>Betaproteobacteria</taxon>
        <taxon>Burkholderiales</taxon>
        <taxon>Alcaligenaceae</taxon>
        <taxon>Pelistega</taxon>
    </lineage>
</organism>
<evidence type="ECO:0000313" key="1">
    <source>
        <dbReference type="EMBL" id="ETD67430.1"/>
    </source>
</evidence>
<protein>
    <submittedName>
        <fullName evidence="1">Uncharacterized protein</fullName>
    </submittedName>
</protein>
<evidence type="ECO:0000313" key="2">
    <source>
        <dbReference type="Proteomes" id="UP000018766"/>
    </source>
</evidence>
<keyword evidence="2" id="KW-1185">Reference proteome</keyword>
<comment type="caution">
    <text evidence="1">The sequence shown here is derived from an EMBL/GenBank/DDBJ whole genome shotgun (WGS) entry which is preliminary data.</text>
</comment>
<reference evidence="1 2" key="1">
    <citation type="submission" date="2013-11" db="EMBL/GenBank/DDBJ databases">
        <title>Genomic analysis of Pelistega sp. HM-7.</title>
        <authorList>
            <person name="Kumbhare S.V."/>
            <person name="Shetty S.A."/>
            <person name="Sharma O."/>
            <person name="Dhotre D.P."/>
        </authorList>
    </citation>
    <scope>NUCLEOTIDE SEQUENCE [LARGE SCALE GENOMIC DNA]</scope>
    <source>
        <strain evidence="1 2">HM-7</strain>
    </source>
</reference>
<dbReference type="AlphaFoldDB" id="V8FTF4"/>
<accession>V8FTF4</accession>
<dbReference type="Proteomes" id="UP000018766">
    <property type="component" value="Unassembled WGS sequence"/>
</dbReference>
<dbReference type="RefSeq" id="WP_023952900.1">
    <property type="nucleotide sequence ID" value="NZ_AYSV01000121.1"/>
</dbReference>
<gene>
    <name evidence="1" type="ORF">V757_11435</name>
</gene>
<name>V8FTF4_9BURK</name>
<proteinExistence type="predicted"/>
<dbReference type="EMBL" id="AYSV01000121">
    <property type="protein sequence ID" value="ETD67430.1"/>
    <property type="molecule type" value="Genomic_DNA"/>
</dbReference>